<protein>
    <submittedName>
        <fullName evidence="2">Uncharacterized protein</fullName>
    </submittedName>
</protein>
<dbReference type="STRING" id="121616.GA0070216_101344"/>
<proteinExistence type="predicted"/>
<organism evidence="2 3">
    <name type="scientific">Micromonospora matsumotoense</name>
    <dbReference type="NCBI Taxonomy" id="121616"/>
    <lineage>
        <taxon>Bacteria</taxon>
        <taxon>Bacillati</taxon>
        <taxon>Actinomycetota</taxon>
        <taxon>Actinomycetes</taxon>
        <taxon>Micromonosporales</taxon>
        <taxon>Micromonosporaceae</taxon>
        <taxon>Micromonospora</taxon>
    </lineage>
</organism>
<evidence type="ECO:0000256" key="1">
    <source>
        <dbReference type="SAM" id="SignalP"/>
    </source>
</evidence>
<evidence type="ECO:0000313" key="3">
    <source>
        <dbReference type="Proteomes" id="UP000198797"/>
    </source>
</evidence>
<feature type="chain" id="PRO_5008704606" evidence="1">
    <location>
        <begin position="33"/>
        <end position="132"/>
    </location>
</feature>
<gene>
    <name evidence="2" type="ORF">GA0070216_101344</name>
</gene>
<dbReference type="RefSeq" id="WP_091237547.1">
    <property type="nucleotide sequence ID" value="NZ_CP192025.1"/>
</dbReference>
<evidence type="ECO:0000313" key="2">
    <source>
        <dbReference type="EMBL" id="SCE68341.1"/>
    </source>
</evidence>
<dbReference type="OrthoDB" id="3383930at2"/>
<dbReference type="EMBL" id="FMCU01000001">
    <property type="protein sequence ID" value="SCE68341.1"/>
    <property type="molecule type" value="Genomic_DNA"/>
</dbReference>
<reference evidence="3" key="1">
    <citation type="submission" date="2016-06" db="EMBL/GenBank/DDBJ databases">
        <authorList>
            <person name="Varghese N."/>
            <person name="Submissions Spin"/>
        </authorList>
    </citation>
    <scope>NUCLEOTIDE SEQUENCE [LARGE SCALE GENOMIC DNA]</scope>
    <source>
        <strain evidence="3">DSM 44100</strain>
    </source>
</reference>
<sequence>MNRTWLRGLRIAVATGLVGSAAIVLSPTAASAAACRTGTSTISGARLQYQICPEAVTTGLSYFLEDTAKDGRRAEVWLRTPSTSSSGVKLDEATRGAGDWAEDEWYGPFSSGVSLKVCTSDANTDRRCGSWL</sequence>
<dbReference type="PROSITE" id="PS51257">
    <property type="entry name" value="PROKAR_LIPOPROTEIN"/>
    <property type="match status" value="1"/>
</dbReference>
<feature type="signal peptide" evidence="1">
    <location>
        <begin position="1"/>
        <end position="32"/>
    </location>
</feature>
<accession>A0A1C4U9K3</accession>
<keyword evidence="1" id="KW-0732">Signal</keyword>
<name>A0A1C4U9K3_9ACTN</name>
<keyword evidence="3" id="KW-1185">Reference proteome</keyword>
<dbReference type="Proteomes" id="UP000198797">
    <property type="component" value="Unassembled WGS sequence"/>
</dbReference>
<dbReference type="AlphaFoldDB" id="A0A1C4U9K3"/>